<dbReference type="GeneTree" id="ENSGT00390000000742"/>
<reference evidence="2" key="2">
    <citation type="submission" date="2025-09" db="UniProtKB">
        <authorList>
            <consortium name="Ensembl"/>
        </authorList>
    </citation>
    <scope>IDENTIFICATION</scope>
</reference>
<keyword evidence="1" id="KW-0732">Signal</keyword>
<proteinExistence type="predicted"/>
<evidence type="ECO:0000313" key="3">
    <source>
        <dbReference type="Proteomes" id="UP000694392"/>
    </source>
</evidence>
<dbReference type="GO" id="GO:0001875">
    <property type="term" value="F:lipopolysaccharide immune receptor activity"/>
    <property type="evidence" value="ECO:0007669"/>
    <property type="project" value="Ensembl"/>
</dbReference>
<gene>
    <name evidence="2" type="primary">LY96</name>
</gene>
<protein>
    <submittedName>
        <fullName evidence="2">Lymphocyte antigen 96</fullName>
    </submittedName>
</protein>
<dbReference type="GO" id="GO:0034142">
    <property type="term" value="P:toll-like receptor 4 signaling pathway"/>
    <property type="evidence" value="ECO:0007669"/>
    <property type="project" value="Ensembl"/>
</dbReference>
<dbReference type="GO" id="GO:0001530">
    <property type="term" value="F:lipopolysaccharide binding"/>
    <property type="evidence" value="ECO:0007669"/>
    <property type="project" value="InterPro"/>
</dbReference>
<sequence>MFQLVFFILFASGLTELQEKELLCKSADVEIFYSVCDPISRSFFLGVEPCTYSGDWKLTFSWIPRGDINVLIAYVTIWHDATTFLEWKYVICSGSDDGYSFCGTLKGETVNTTMGASTSTIKYLKGEYIILLKGRNAEENLVVCMNYTLIIK</sequence>
<feature type="signal peptide" evidence="1">
    <location>
        <begin position="1"/>
        <end position="17"/>
    </location>
</feature>
<feature type="chain" id="PRO_5034409589" evidence="1">
    <location>
        <begin position="18"/>
        <end position="152"/>
    </location>
</feature>
<dbReference type="PANTHER" id="PTHR15218:SF0">
    <property type="entry name" value="LYMPHOCYTE ANTIGEN 96"/>
    <property type="match status" value="1"/>
</dbReference>
<dbReference type="PANTHER" id="PTHR15218">
    <property type="entry name" value="MD-1, MD-2 - RELATED"/>
    <property type="match status" value="1"/>
</dbReference>
<reference evidence="2" key="1">
    <citation type="submission" date="2025-08" db="UniProtKB">
        <authorList>
            <consortium name="Ensembl"/>
        </authorList>
    </citation>
    <scope>IDENTIFICATION</scope>
</reference>
<dbReference type="InterPro" id="IPR039217">
    <property type="entry name" value="LY96"/>
</dbReference>
<organism evidence="2 3">
    <name type="scientific">Sphenodon punctatus</name>
    <name type="common">Tuatara</name>
    <name type="synonym">Hatteria punctata</name>
    <dbReference type="NCBI Taxonomy" id="8508"/>
    <lineage>
        <taxon>Eukaryota</taxon>
        <taxon>Metazoa</taxon>
        <taxon>Chordata</taxon>
        <taxon>Craniata</taxon>
        <taxon>Vertebrata</taxon>
        <taxon>Euteleostomi</taxon>
        <taxon>Lepidosauria</taxon>
        <taxon>Sphenodontia</taxon>
        <taxon>Sphenodontidae</taxon>
        <taxon>Sphenodon</taxon>
    </lineage>
</organism>
<dbReference type="GO" id="GO:0005886">
    <property type="term" value="C:plasma membrane"/>
    <property type="evidence" value="ECO:0007669"/>
    <property type="project" value="Ensembl"/>
</dbReference>
<accession>A0A8D0LCH1</accession>
<dbReference type="GO" id="GO:0032760">
    <property type="term" value="P:positive regulation of tumor necrosis factor production"/>
    <property type="evidence" value="ECO:0007669"/>
    <property type="project" value="Ensembl"/>
</dbReference>
<dbReference type="GO" id="GO:0035662">
    <property type="term" value="F:Toll-like receptor 4 binding"/>
    <property type="evidence" value="ECO:0007669"/>
    <property type="project" value="InterPro"/>
</dbReference>
<dbReference type="GO" id="GO:0045087">
    <property type="term" value="P:innate immune response"/>
    <property type="evidence" value="ECO:0007669"/>
    <property type="project" value="InterPro"/>
</dbReference>
<evidence type="ECO:0000313" key="2">
    <source>
        <dbReference type="Ensembl" id="ENSSPUP00000023715.1"/>
    </source>
</evidence>
<evidence type="ECO:0000256" key="1">
    <source>
        <dbReference type="SAM" id="SignalP"/>
    </source>
</evidence>
<dbReference type="Ensembl" id="ENSSPUT00000025302.1">
    <property type="protein sequence ID" value="ENSSPUP00000023715.1"/>
    <property type="gene ID" value="ENSSPUG00000018187.1"/>
</dbReference>
<dbReference type="GO" id="GO:0031666">
    <property type="term" value="P:positive regulation of lipopolysaccharide-mediated signaling pathway"/>
    <property type="evidence" value="ECO:0007669"/>
    <property type="project" value="Ensembl"/>
</dbReference>
<keyword evidence="3" id="KW-1185">Reference proteome</keyword>
<dbReference type="GO" id="GO:0032497">
    <property type="term" value="P:detection of lipopolysaccharide"/>
    <property type="evidence" value="ECO:0007669"/>
    <property type="project" value="Ensembl"/>
</dbReference>
<dbReference type="GO" id="GO:0046696">
    <property type="term" value="C:lipopolysaccharide receptor complex"/>
    <property type="evidence" value="ECO:0007669"/>
    <property type="project" value="Ensembl"/>
</dbReference>
<dbReference type="GO" id="GO:0002224">
    <property type="term" value="P:toll-like receptor signaling pathway"/>
    <property type="evidence" value="ECO:0007669"/>
    <property type="project" value="Ensembl"/>
</dbReference>
<dbReference type="Proteomes" id="UP000694392">
    <property type="component" value="Unplaced"/>
</dbReference>
<dbReference type="OMA" id="HWKEVLC"/>
<name>A0A8D0LCH1_SPHPU</name>
<dbReference type="Gene3D" id="2.60.40.770">
    <property type="match status" value="1"/>
</dbReference>
<dbReference type="AlphaFoldDB" id="A0A8D0LCH1"/>